<proteinExistence type="predicted"/>
<keyword evidence="2" id="KW-1185">Reference proteome</keyword>
<protein>
    <submittedName>
        <fullName evidence="1">Uncharacterized protein</fullName>
    </submittedName>
</protein>
<organism evidence="1 2">
    <name type="scientific">Plasmodium fragile</name>
    <dbReference type="NCBI Taxonomy" id="5857"/>
    <lineage>
        <taxon>Eukaryota</taxon>
        <taxon>Sar</taxon>
        <taxon>Alveolata</taxon>
        <taxon>Apicomplexa</taxon>
        <taxon>Aconoidasida</taxon>
        <taxon>Haemosporida</taxon>
        <taxon>Plasmodiidae</taxon>
        <taxon>Plasmodium</taxon>
        <taxon>Plasmodium (Plasmodium)</taxon>
    </lineage>
</organism>
<dbReference type="EMBL" id="KQ001648">
    <property type="protein sequence ID" value="KJP89857.1"/>
    <property type="molecule type" value="Genomic_DNA"/>
</dbReference>
<gene>
    <name evidence="1" type="ORF">AK88_00568</name>
</gene>
<sequence length="107" mass="12220">MKRRCIPCIYNVYSIKSFLPSVLYFVCSCTPRCESTTNFCTALLRTSIQECNGGFKMRRNENTCPDGGLPNVLPQKGLSALLTCYQMRKKRENRKFRFMGGTGFLLV</sequence>
<name>A0A0D9QSN4_PLAFR</name>
<evidence type="ECO:0000313" key="2">
    <source>
        <dbReference type="Proteomes" id="UP000054561"/>
    </source>
</evidence>
<dbReference type="AlphaFoldDB" id="A0A0D9QSN4"/>
<dbReference type="Proteomes" id="UP000054561">
    <property type="component" value="Unassembled WGS sequence"/>
</dbReference>
<dbReference type="PROSITE" id="PS51257">
    <property type="entry name" value="PROKAR_LIPOPROTEIN"/>
    <property type="match status" value="1"/>
</dbReference>
<reference evidence="1 2" key="1">
    <citation type="submission" date="2014-03" db="EMBL/GenBank/DDBJ databases">
        <title>The Genome Sequence of Plasmodium fragile nilgiri.</title>
        <authorList>
            <consortium name="The Broad Institute Genomics Platform"/>
            <consortium name="The Broad Institute Genome Sequencing Center for Infectious Disease"/>
            <person name="Neafsey D."/>
            <person name="Duraisingh M."/>
            <person name="Young S.K."/>
            <person name="Zeng Q."/>
            <person name="Gargeya S."/>
            <person name="Abouelleil A."/>
            <person name="Alvarado L."/>
            <person name="Chapman S.B."/>
            <person name="Gainer-Dewar J."/>
            <person name="Goldberg J."/>
            <person name="Griggs A."/>
            <person name="Gujja S."/>
            <person name="Hansen M."/>
            <person name="Howarth C."/>
            <person name="Imamovic A."/>
            <person name="Larimer J."/>
            <person name="Pearson M."/>
            <person name="Poon T.W."/>
            <person name="Priest M."/>
            <person name="Roberts A."/>
            <person name="Saif S."/>
            <person name="Shea T."/>
            <person name="Sykes S."/>
            <person name="Wortman J."/>
            <person name="Nusbaum C."/>
            <person name="Birren B."/>
        </authorList>
    </citation>
    <scope>NUCLEOTIDE SEQUENCE [LARGE SCALE GENOMIC DNA]</scope>
    <source>
        <strain evidence="2">nilgiri</strain>
    </source>
</reference>
<accession>A0A0D9QSN4</accession>
<dbReference type="VEuPathDB" id="PlasmoDB:AK88_00568"/>
<dbReference type="GeneID" id="24265882"/>
<evidence type="ECO:0000313" key="1">
    <source>
        <dbReference type="EMBL" id="KJP89857.1"/>
    </source>
</evidence>
<dbReference type="RefSeq" id="XP_012333639.1">
    <property type="nucleotide sequence ID" value="XM_012478216.1"/>
</dbReference>